<dbReference type="RefSeq" id="WP_128493668.1">
    <property type="nucleotide sequence ID" value="NZ_RZNB01000001.1"/>
</dbReference>
<dbReference type="InterPro" id="IPR002731">
    <property type="entry name" value="ATPase_BadF"/>
</dbReference>
<dbReference type="Proteomes" id="UP000288547">
    <property type="component" value="Unassembled WGS sequence"/>
</dbReference>
<dbReference type="PANTHER" id="PTHR43190">
    <property type="entry name" value="N-ACETYL-D-GLUCOSAMINE KINASE"/>
    <property type="match status" value="1"/>
</dbReference>
<comment type="caution">
    <text evidence="2">The sequence shown here is derived from an EMBL/GenBank/DDBJ whole genome shotgun (WGS) entry which is preliminary data.</text>
</comment>
<evidence type="ECO:0000313" key="3">
    <source>
        <dbReference type="Proteomes" id="UP000288547"/>
    </source>
</evidence>
<dbReference type="AlphaFoldDB" id="A0A444PY73"/>
<proteinExistence type="predicted"/>
<dbReference type="OrthoDB" id="8701357at2"/>
<dbReference type="Pfam" id="PF01869">
    <property type="entry name" value="BcrAD_BadFG"/>
    <property type="match status" value="1"/>
</dbReference>
<dbReference type="PANTHER" id="PTHR43190:SF3">
    <property type="entry name" value="N-ACETYL-D-GLUCOSAMINE KINASE"/>
    <property type="match status" value="1"/>
</dbReference>
<keyword evidence="3" id="KW-1185">Reference proteome</keyword>
<name>A0A444PY73_9MICO</name>
<organism evidence="2 3">
    <name type="scientific">Labedella phragmitis</name>
    <dbReference type="NCBI Taxonomy" id="2498849"/>
    <lineage>
        <taxon>Bacteria</taxon>
        <taxon>Bacillati</taxon>
        <taxon>Actinomycetota</taxon>
        <taxon>Actinomycetes</taxon>
        <taxon>Micrococcales</taxon>
        <taxon>Microbacteriaceae</taxon>
        <taxon>Labedella</taxon>
    </lineage>
</organism>
<feature type="domain" description="ATPase BadF/BadG/BcrA/BcrD type" evidence="1">
    <location>
        <begin position="58"/>
        <end position="257"/>
    </location>
</feature>
<dbReference type="InterPro" id="IPR043129">
    <property type="entry name" value="ATPase_NBD"/>
</dbReference>
<evidence type="ECO:0000259" key="1">
    <source>
        <dbReference type="Pfam" id="PF01869"/>
    </source>
</evidence>
<protein>
    <submittedName>
        <fullName evidence="2">ATPase</fullName>
    </submittedName>
</protein>
<dbReference type="SUPFAM" id="SSF53067">
    <property type="entry name" value="Actin-like ATPase domain"/>
    <property type="match status" value="1"/>
</dbReference>
<accession>A0A444PY73</accession>
<reference evidence="2 3" key="1">
    <citation type="submission" date="2018-12" db="EMBL/GenBank/DDBJ databases">
        <authorList>
            <person name="Li F."/>
        </authorList>
    </citation>
    <scope>NUCLEOTIDE SEQUENCE [LARGE SCALE GENOMIC DNA]</scope>
    <source>
        <strain evidence="2 3">11W25H-1</strain>
    </source>
</reference>
<sequence length="324" mass="33028">MSVPQRRDAPFDERQDMVDLAIDIGQTQARIRTIAEDVPGREVEIDGFAYGSDLLTVIVDIAQRSAEGLGLDHVGAIAVGSTGLYGHVSDVHDVLRRLHETLGTTRVVVADDAVTAFLGARGDHDGVVVAAGTGIVGLGRGPAGAARVDGVGGMIGDEGSGWWIGRRGLIAAISSADGRRGASAPLLDRLVARFGPVADFPALLAGATSPVAVVASFAKDVADVAREGDAVAAGIWREAGEHLGTVIAAAASRAGLGDAAEWTLIGRLSLAVDLLEPGLGAGLDALLPNGKRVPSVGEPLDGVARLLTVDAEDYGPMIGEAIGH</sequence>
<dbReference type="EMBL" id="RZNB01000001">
    <property type="protein sequence ID" value="RWZ52825.1"/>
    <property type="molecule type" value="Genomic_DNA"/>
</dbReference>
<dbReference type="InterPro" id="IPR052519">
    <property type="entry name" value="Euk-type_GlcNAc_Kinase"/>
</dbReference>
<gene>
    <name evidence="2" type="ORF">ELQ90_02450</name>
</gene>
<evidence type="ECO:0000313" key="2">
    <source>
        <dbReference type="EMBL" id="RWZ52825.1"/>
    </source>
</evidence>
<dbReference type="Gene3D" id="3.30.420.40">
    <property type="match status" value="2"/>
</dbReference>